<reference evidence="3" key="1">
    <citation type="submission" date="2019-12" db="EMBL/GenBank/DDBJ databases">
        <title>Ruegeria JWLKs population differentiation of coral mucus and skeleton niches.</title>
        <authorList>
            <person name="Luo D."/>
        </authorList>
    </citation>
    <scope>NUCLEOTIDE SEQUENCE</scope>
    <source>
        <strain evidence="3">HKCCD6181</strain>
    </source>
</reference>
<feature type="coiled-coil region" evidence="1">
    <location>
        <begin position="278"/>
        <end position="374"/>
    </location>
</feature>
<dbReference type="RefSeq" id="WP_171331829.1">
    <property type="nucleotide sequence ID" value="NZ_WVRA01000012.1"/>
</dbReference>
<dbReference type="InterPro" id="IPR050445">
    <property type="entry name" value="Bact_polysacc_biosynth/exp"/>
</dbReference>
<sequence length="513" mass="56870">MGPVRYYFSIFLRRFPYFLIVALIVSVASFIVARALPATYVSTMRLIVESPQIPGNLAASTVTTPAAEQLQIIEQRLLTRPTLLEIAREFQVLPDQDEASPDQVVKAMRKNTSIWISSGLNQANLMTISFEARTGPIAAGVLNAYLTEIQKLDVSYRKERATDTLAFFQLEVDRLSNELSRRSARILEFKNDNSDALPDSLQFRLAQQGALQTNLEQTDQQIFSLQAQRENLISIFSSTGQVVGVSPQNQTQAQQQLSLLQTQLDSQLVVYSESSPQIKLLRARIEKLEQVVAAEQATAPTQPDVQTGNSSLDLQLAQVDSQIVALEDQRRVLQDRLDALTLTIDQTPANAITLAELQREHDNIQTQYNVAVSRLAEASTGERIEVTSQGQRISVIEHPSTPTEPSKPNRLMIAGGGAAFGIALGLGLVVLLEILNRSVRRPEDLISKLDVWPIATIPYAPSRGEVIIQRTVWGGIILAILIGVPAAVWAVHIYYLPLDLIAERVMDKLETFW</sequence>
<dbReference type="Proteomes" id="UP000597886">
    <property type="component" value="Unassembled WGS sequence"/>
</dbReference>
<protein>
    <submittedName>
        <fullName evidence="3">Lipopolysaccharide biosynthesis</fullName>
    </submittedName>
</protein>
<keyword evidence="2" id="KW-1133">Transmembrane helix</keyword>
<evidence type="ECO:0000256" key="1">
    <source>
        <dbReference type="SAM" id="Coils"/>
    </source>
</evidence>
<feature type="transmembrane region" description="Helical" evidence="2">
    <location>
        <begin position="15"/>
        <end position="36"/>
    </location>
</feature>
<dbReference type="GO" id="GO:0004713">
    <property type="term" value="F:protein tyrosine kinase activity"/>
    <property type="evidence" value="ECO:0007669"/>
    <property type="project" value="TreeGrafter"/>
</dbReference>
<feature type="transmembrane region" description="Helical" evidence="2">
    <location>
        <begin position="472"/>
        <end position="496"/>
    </location>
</feature>
<evidence type="ECO:0000313" key="3">
    <source>
        <dbReference type="EMBL" id="NOE20709.1"/>
    </source>
</evidence>
<proteinExistence type="predicted"/>
<dbReference type="PANTHER" id="PTHR32309">
    <property type="entry name" value="TYROSINE-PROTEIN KINASE"/>
    <property type="match status" value="1"/>
</dbReference>
<dbReference type="AlphaFoldDB" id="A0AA91BZU6"/>
<keyword evidence="2" id="KW-0812">Transmembrane</keyword>
<feature type="transmembrane region" description="Helical" evidence="2">
    <location>
        <begin position="411"/>
        <end position="432"/>
    </location>
</feature>
<organism evidence="3 4">
    <name type="scientific">Ruegeria atlantica</name>
    <dbReference type="NCBI Taxonomy" id="81569"/>
    <lineage>
        <taxon>Bacteria</taxon>
        <taxon>Pseudomonadati</taxon>
        <taxon>Pseudomonadota</taxon>
        <taxon>Alphaproteobacteria</taxon>
        <taxon>Rhodobacterales</taxon>
        <taxon>Roseobacteraceae</taxon>
        <taxon>Ruegeria</taxon>
    </lineage>
</organism>
<evidence type="ECO:0000256" key="2">
    <source>
        <dbReference type="SAM" id="Phobius"/>
    </source>
</evidence>
<gene>
    <name evidence="3" type="ORF">GS634_21475</name>
</gene>
<keyword evidence="1" id="KW-0175">Coiled coil</keyword>
<dbReference type="PANTHER" id="PTHR32309:SF13">
    <property type="entry name" value="FERRIC ENTEROBACTIN TRANSPORT PROTEIN FEPE"/>
    <property type="match status" value="1"/>
</dbReference>
<keyword evidence="2" id="KW-0472">Membrane</keyword>
<name>A0AA91BZU6_9RHOB</name>
<accession>A0AA91BZU6</accession>
<evidence type="ECO:0000313" key="4">
    <source>
        <dbReference type="Proteomes" id="UP000597886"/>
    </source>
</evidence>
<comment type="caution">
    <text evidence="3">The sequence shown here is derived from an EMBL/GenBank/DDBJ whole genome shotgun (WGS) entry which is preliminary data.</text>
</comment>
<dbReference type="EMBL" id="WVRA01000012">
    <property type="protein sequence ID" value="NOE20709.1"/>
    <property type="molecule type" value="Genomic_DNA"/>
</dbReference>
<dbReference type="GO" id="GO:0005886">
    <property type="term" value="C:plasma membrane"/>
    <property type="evidence" value="ECO:0007669"/>
    <property type="project" value="TreeGrafter"/>
</dbReference>